<evidence type="ECO:0000313" key="3">
    <source>
        <dbReference type="EMBL" id="ABK46201.1"/>
    </source>
</evidence>
<dbReference type="PROSITE" id="PS51318">
    <property type="entry name" value="TAT"/>
    <property type="match status" value="1"/>
</dbReference>
<dbReference type="InterPro" id="IPR038162">
    <property type="entry name" value="SoxY_sf"/>
</dbReference>
<dbReference type="eggNOG" id="COG5501">
    <property type="taxonomic scope" value="Bacteria"/>
</dbReference>
<gene>
    <name evidence="3" type="ordered locus">Mmc1_3716</name>
</gene>
<keyword evidence="4" id="KW-1185">Reference proteome</keyword>
<dbReference type="Gene3D" id="2.60.40.2470">
    <property type="entry name" value="SoxY domain"/>
    <property type="match status" value="1"/>
</dbReference>
<dbReference type="RefSeq" id="WP_011715253.1">
    <property type="nucleotide sequence ID" value="NC_008576.1"/>
</dbReference>
<dbReference type="InterPro" id="IPR036073">
    <property type="entry name" value="Desulfoferrodoxin_Fe-bd_dom_sf"/>
</dbReference>
<proteinExistence type="predicted"/>
<dbReference type="GO" id="GO:0005506">
    <property type="term" value="F:iron ion binding"/>
    <property type="evidence" value="ECO:0007669"/>
    <property type="project" value="InterPro"/>
</dbReference>
<protein>
    <submittedName>
        <fullName evidence="3">Thiosulfate-binding protein SoxY</fullName>
    </submittedName>
</protein>
<dbReference type="Pfam" id="PF13501">
    <property type="entry name" value="SoxY"/>
    <property type="match status" value="1"/>
</dbReference>
<organism evidence="3 4">
    <name type="scientific">Magnetococcus marinus (strain ATCC BAA-1437 / JCM 17883 / MC-1)</name>
    <dbReference type="NCBI Taxonomy" id="156889"/>
    <lineage>
        <taxon>Bacteria</taxon>
        <taxon>Pseudomonadati</taxon>
        <taxon>Pseudomonadota</taxon>
        <taxon>Magnetococcia</taxon>
        <taxon>Magnetococcales</taxon>
        <taxon>Magnetococcaceae</taxon>
        <taxon>Magnetococcus</taxon>
    </lineage>
</organism>
<reference evidence="4" key="1">
    <citation type="journal article" date="2009" name="Appl. Environ. Microbiol.">
        <title>Complete genome sequence of the chemolithoautotrophic marine magnetotactic coccus strain MC-1.</title>
        <authorList>
            <person name="Schubbe S."/>
            <person name="Williams T.J."/>
            <person name="Xie G."/>
            <person name="Kiss H.E."/>
            <person name="Brettin T.S."/>
            <person name="Martinez D."/>
            <person name="Ross C.A."/>
            <person name="Schuler D."/>
            <person name="Cox B.L."/>
            <person name="Nealson K.H."/>
            <person name="Bazylinski D.A."/>
        </authorList>
    </citation>
    <scope>NUCLEOTIDE SEQUENCE [LARGE SCALE GENOMIC DNA]</scope>
    <source>
        <strain evidence="4">ATCC BAA-1437 / JCM 17883 / MC-1</strain>
    </source>
</reference>
<dbReference type="SUPFAM" id="SSF49367">
    <property type="entry name" value="Superoxide reductase-like"/>
    <property type="match status" value="1"/>
</dbReference>
<keyword evidence="1" id="KW-0732">Signal</keyword>
<dbReference type="AlphaFoldDB" id="A0LE08"/>
<dbReference type="InterPro" id="IPR016568">
    <property type="entry name" value="Sulphur_oxidation_SoxY"/>
</dbReference>
<evidence type="ECO:0000313" key="4">
    <source>
        <dbReference type="Proteomes" id="UP000002586"/>
    </source>
</evidence>
<dbReference type="NCBIfam" id="TIGR04488">
    <property type="entry name" value="SoxY_true_GGCGG"/>
    <property type="match status" value="1"/>
</dbReference>
<accession>A0LE08</accession>
<dbReference type="Proteomes" id="UP000002586">
    <property type="component" value="Chromosome"/>
</dbReference>
<dbReference type="KEGG" id="mgm:Mmc1_3716"/>
<name>A0LE08_MAGMM</name>
<dbReference type="STRING" id="156889.Mmc1_3716"/>
<evidence type="ECO:0000256" key="1">
    <source>
        <dbReference type="SAM" id="SignalP"/>
    </source>
</evidence>
<feature type="signal peptide" evidence="1">
    <location>
        <begin position="1"/>
        <end position="34"/>
    </location>
</feature>
<reference evidence="3 4" key="2">
    <citation type="journal article" date="2012" name="Int. J. Syst. Evol. Microbiol.">
        <title>Magnetococcus marinus gen. nov., sp. nov., a marine, magnetotactic bacterium that represents a novel lineage (Magnetococcaceae fam. nov.; Magnetococcales ord. nov.) at the base of the Alphaproteobacteria.</title>
        <authorList>
            <person name="Bazylinski D.A."/>
            <person name="Williams T.J."/>
            <person name="Lefevre C.T."/>
            <person name="Berg R.J."/>
            <person name="Zhang C.L."/>
            <person name="Bowser S.S."/>
            <person name="Dean A.J."/>
            <person name="Beveridge T.J."/>
        </authorList>
    </citation>
    <scope>NUCLEOTIDE SEQUENCE [LARGE SCALE GENOMIC DNA]</scope>
    <source>
        <strain evidence="4">ATCC BAA-1437 / JCM 17883 / MC-1</strain>
    </source>
</reference>
<dbReference type="PIRSF" id="PIRSF010312">
    <property type="entry name" value="Sulphur_oxidation_SoxY"/>
    <property type="match status" value="1"/>
</dbReference>
<sequence length="156" mass="16152" precursor="true">MFDVTNPMLTRRSLMAGAGSVALLAMGTAKNAQANGDKVLANIKEHMGSSAYAESSAIKIDAPIIAENGAMVPVKITIDHPMDADNYIQTIAVFVDNNPTPFAGLYSLTPANGKAFVSSRLKIGKTSQVRAIAKTNTGKLIGASKEVKVTIGGCGG</sequence>
<dbReference type="EMBL" id="CP000471">
    <property type="protein sequence ID" value="ABK46201.1"/>
    <property type="molecule type" value="Genomic_DNA"/>
</dbReference>
<evidence type="ECO:0000259" key="2">
    <source>
        <dbReference type="Pfam" id="PF13501"/>
    </source>
</evidence>
<dbReference type="InterPro" id="IPR006311">
    <property type="entry name" value="TAT_signal"/>
</dbReference>
<dbReference type="GO" id="GO:0016491">
    <property type="term" value="F:oxidoreductase activity"/>
    <property type="evidence" value="ECO:0007669"/>
    <property type="project" value="InterPro"/>
</dbReference>
<dbReference type="OrthoDB" id="9804570at2"/>
<dbReference type="InterPro" id="IPR032711">
    <property type="entry name" value="SoxY"/>
</dbReference>
<dbReference type="HOGENOM" id="CLU_118521_1_0_5"/>
<feature type="chain" id="PRO_5002626132" evidence="1">
    <location>
        <begin position="35"/>
        <end position="156"/>
    </location>
</feature>
<feature type="domain" description="Ig-like SoxY" evidence="2">
    <location>
        <begin position="44"/>
        <end position="154"/>
    </location>
</feature>